<dbReference type="EMBL" id="JARIHO010000005">
    <property type="protein sequence ID" value="KAJ7361009.1"/>
    <property type="molecule type" value="Genomic_DNA"/>
</dbReference>
<keyword evidence="2" id="KW-0812">Transmembrane</keyword>
<sequence length="428" mass="46387">MSARNEIFICLGCLAAASVGFLLVCTYTRFFAGGAVKPLQSVLATLVTRFTSASGQPIDKFRDAAVTASTPSSPNSLSSPDSLPDKAKTPPSKHRARREKLHVDVGEHPSPEREVHVEAKLSQSHGALSADATPTQHTVHTVHFLTPTQDVPVISISPPPTRTTMRMSTQSDSSASTSTDNRTRSSESSAASVDAPAPEGEAPRGRRSRFSKIVHLFSDKRGNSKPRRRESLPALRTAAESSSSSSAIPPVPPLPPHLLSSPPLPPPTAEPATSPILLSKPVKPKRRRSRAYIFSFCPFFLVAYHRIGIPVIIRTASCPILHHSHHGRSRSSNEPSEAVPPIPQSPFLQSPLTSPLTSPVQSPVRSKTKAEKKEKEPVARPRTQPYAAPYFILPPDSVDVEEPLARRRPSRRRTTPPERAASTSRVRS</sequence>
<comment type="caution">
    <text evidence="3">The sequence shown here is derived from an EMBL/GenBank/DDBJ whole genome shotgun (WGS) entry which is preliminary data.</text>
</comment>
<gene>
    <name evidence="3" type="ORF">DFH08DRAFT_363321</name>
</gene>
<feature type="compositionally biased region" description="Low complexity" evidence="1">
    <location>
        <begin position="417"/>
        <end position="428"/>
    </location>
</feature>
<feature type="compositionally biased region" description="Basic and acidic residues" evidence="1">
    <location>
        <begin position="101"/>
        <end position="119"/>
    </location>
</feature>
<protein>
    <submittedName>
        <fullName evidence="3">Uncharacterized protein</fullName>
    </submittedName>
</protein>
<dbReference type="AlphaFoldDB" id="A0AAD7AJZ4"/>
<dbReference type="Proteomes" id="UP001218218">
    <property type="component" value="Unassembled WGS sequence"/>
</dbReference>
<feature type="compositionally biased region" description="Low complexity" evidence="1">
    <location>
        <begin position="69"/>
        <end position="82"/>
    </location>
</feature>
<feature type="compositionally biased region" description="Basic residues" evidence="1">
    <location>
        <begin position="91"/>
        <end position="100"/>
    </location>
</feature>
<feature type="compositionally biased region" description="Low complexity" evidence="1">
    <location>
        <begin position="150"/>
        <end position="180"/>
    </location>
</feature>
<feature type="region of interest" description="Disordered" evidence="1">
    <location>
        <begin position="66"/>
        <end position="119"/>
    </location>
</feature>
<feature type="region of interest" description="Disordered" evidence="1">
    <location>
        <begin position="150"/>
        <end position="282"/>
    </location>
</feature>
<evidence type="ECO:0000256" key="2">
    <source>
        <dbReference type="SAM" id="Phobius"/>
    </source>
</evidence>
<keyword evidence="2" id="KW-1133">Transmembrane helix</keyword>
<name>A0AAD7AJZ4_9AGAR</name>
<feature type="compositionally biased region" description="Basic and acidic residues" evidence="1">
    <location>
        <begin position="368"/>
        <end position="379"/>
    </location>
</feature>
<evidence type="ECO:0000256" key="1">
    <source>
        <dbReference type="SAM" id="MobiDB-lite"/>
    </source>
</evidence>
<organism evidence="3 4">
    <name type="scientific">Mycena albidolilacea</name>
    <dbReference type="NCBI Taxonomy" id="1033008"/>
    <lineage>
        <taxon>Eukaryota</taxon>
        <taxon>Fungi</taxon>
        <taxon>Dikarya</taxon>
        <taxon>Basidiomycota</taxon>
        <taxon>Agaricomycotina</taxon>
        <taxon>Agaricomycetes</taxon>
        <taxon>Agaricomycetidae</taxon>
        <taxon>Agaricales</taxon>
        <taxon>Marasmiineae</taxon>
        <taxon>Mycenaceae</taxon>
        <taxon>Mycena</taxon>
    </lineage>
</organism>
<evidence type="ECO:0000313" key="4">
    <source>
        <dbReference type="Proteomes" id="UP001218218"/>
    </source>
</evidence>
<keyword evidence="4" id="KW-1185">Reference proteome</keyword>
<feature type="compositionally biased region" description="Low complexity" evidence="1">
    <location>
        <begin position="238"/>
        <end position="248"/>
    </location>
</feature>
<keyword evidence="2" id="KW-0472">Membrane</keyword>
<reference evidence="3" key="1">
    <citation type="submission" date="2023-03" db="EMBL/GenBank/DDBJ databases">
        <title>Massive genome expansion in bonnet fungi (Mycena s.s.) driven by repeated elements and novel gene families across ecological guilds.</title>
        <authorList>
            <consortium name="Lawrence Berkeley National Laboratory"/>
            <person name="Harder C.B."/>
            <person name="Miyauchi S."/>
            <person name="Viragh M."/>
            <person name="Kuo A."/>
            <person name="Thoen E."/>
            <person name="Andreopoulos B."/>
            <person name="Lu D."/>
            <person name="Skrede I."/>
            <person name="Drula E."/>
            <person name="Henrissat B."/>
            <person name="Morin E."/>
            <person name="Kohler A."/>
            <person name="Barry K."/>
            <person name="LaButti K."/>
            <person name="Morin E."/>
            <person name="Salamov A."/>
            <person name="Lipzen A."/>
            <person name="Mereny Z."/>
            <person name="Hegedus B."/>
            <person name="Baldrian P."/>
            <person name="Stursova M."/>
            <person name="Weitz H."/>
            <person name="Taylor A."/>
            <person name="Grigoriev I.V."/>
            <person name="Nagy L.G."/>
            <person name="Martin F."/>
            <person name="Kauserud H."/>
        </authorList>
    </citation>
    <scope>NUCLEOTIDE SEQUENCE</scope>
    <source>
        <strain evidence="3">CBHHK002</strain>
    </source>
</reference>
<feature type="transmembrane region" description="Helical" evidence="2">
    <location>
        <begin position="6"/>
        <end position="27"/>
    </location>
</feature>
<feature type="compositionally biased region" description="Low complexity" evidence="1">
    <location>
        <begin position="270"/>
        <end position="281"/>
    </location>
</feature>
<feature type="compositionally biased region" description="Pro residues" evidence="1">
    <location>
        <begin position="249"/>
        <end position="269"/>
    </location>
</feature>
<accession>A0AAD7AJZ4</accession>
<feature type="compositionally biased region" description="Polar residues" evidence="1">
    <location>
        <begin position="346"/>
        <end position="365"/>
    </location>
</feature>
<feature type="region of interest" description="Disordered" evidence="1">
    <location>
        <begin position="323"/>
        <end position="428"/>
    </location>
</feature>
<proteinExistence type="predicted"/>
<evidence type="ECO:0000313" key="3">
    <source>
        <dbReference type="EMBL" id="KAJ7361009.1"/>
    </source>
</evidence>